<feature type="compositionally biased region" description="Basic and acidic residues" evidence="1">
    <location>
        <begin position="657"/>
        <end position="711"/>
    </location>
</feature>
<feature type="compositionally biased region" description="Basic and acidic residues" evidence="1">
    <location>
        <begin position="185"/>
        <end position="228"/>
    </location>
</feature>
<proteinExistence type="predicted"/>
<feature type="region of interest" description="Disordered" evidence="1">
    <location>
        <begin position="180"/>
        <end position="238"/>
    </location>
</feature>
<dbReference type="EMBL" id="NHOQ01002355">
    <property type="protein sequence ID" value="PWA18202.1"/>
    <property type="molecule type" value="Genomic_DNA"/>
</dbReference>
<dbReference type="AlphaFoldDB" id="A0A315VGG0"/>
<dbReference type="PANTHER" id="PTHR22028">
    <property type="entry name" value="SFI1 SPINDLE BODY DOMAIN-CONTAINING PROTEIN-RELATED"/>
    <property type="match status" value="1"/>
</dbReference>
<feature type="region of interest" description="Disordered" evidence="1">
    <location>
        <begin position="608"/>
        <end position="711"/>
    </location>
</feature>
<protein>
    <recommendedName>
        <fullName evidence="4">Coiled-coil domain-containing protein 191</fullName>
    </recommendedName>
</protein>
<reference evidence="2 3" key="1">
    <citation type="journal article" date="2018" name="G3 (Bethesda)">
        <title>A High-Quality Reference Genome for the Invasive Mosquitofish Gambusia affinis Using a Chicago Library.</title>
        <authorList>
            <person name="Hoffberg S.L."/>
            <person name="Troendle N.J."/>
            <person name="Glenn T.C."/>
            <person name="Mahmud O."/>
            <person name="Louha S."/>
            <person name="Chalopin D."/>
            <person name="Bennetzen J.L."/>
            <person name="Mauricio R."/>
        </authorList>
    </citation>
    <scope>NUCLEOTIDE SEQUENCE [LARGE SCALE GENOMIC DNA]</scope>
    <source>
        <strain evidence="2">NE01/NJP1002.9</strain>
        <tissue evidence="2">Muscle</tissue>
    </source>
</reference>
<dbReference type="InterPro" id="IPR052270">
    <property type="entry name" value="CACF_protein"/>
</dbReference>
<gene>
    <name evidence="2" type="ORF">CCH79_00004211</name>
</gene>
<sequence length="911" mass="107764">MASSGFNYHLFRWKTLGSPKKKPVKNDDIDEWRKRVEMASELAVSEVFSRRKPQSAINRVALPLESSEQLMDHDDAYSEAQALLDDWLSDKLREELYMEDDDELKDHVENTQPTAAASAQPTCINYKKFDDLYDCLVEEEEQLAVEGFLQDLMKQELLDRGMLEELTRDDREEQMKFRNPAITMEARHQQVRENRAQREAEKQKKMRAKEAQQDAREEAKKKEQEEGKRKKQLKRREEEMVQQEMVRLRRLMEEKKALEHAACQKEKEKQMQRAVRSLKSTPALPSKQLLKEFSQLQQQQKIQAKINMINLQCLHKHLSAWHSVVLRRKLHLGKAVALCDWRRQLRAWQAWRAVVWAERSRREVARTEEQLRVENRQVKGSVLTFNATDKQFQLAVENDHRRLLRRCLNEWQLWSQRAKLQRDLLARQQETKVKMAALIDAAATGKLTAIETPANLPICLAQEPPSQEDTDAKKGCQAAENEVLEASTGHQSKASVGDEAQPLQPWQVTRRHIAPTTEELRNARQRVTENRVLGNKRTASPTGRFENRHAVQKQIITQQRKLLKEQQEQITRLKEQQIFTGLELEMEKAAQITQLSALQEAKRCSFAPGEHSCRAPKATGEPDSQSAPSRKPVRKQTCPHPIITAMEARARQRAKRRQEIEETKRRKEEEKLAEMKAAEEQRQREEQEEKRKAAEKKREEKRLEQEREAERQRQLKRRQELMRLACQHHNKTLLSHRGLAPWKHLMQLGRENMELAESHHNLFLLNQCTLGWLQYARETQRERVACADQLQKHFLLRWSLNCWKRLGDLRMIQEERAERFYRKRTLRRFLLALQDHVTLQRLKEWDLRKLAQEHRDRRVLQRCFQAWRQLPTTLRREREREVRREKLSRKVAELLPDFCSRPLGTSERETV</sequence>
<evidence type="ECO:0000256" key="1">
    <source>
        <dbReference type="SAM" id="MobiDB-lite"/>
    </source>
</evidence>
<name>A0A315VGG0_GAMAF</name>
<organism evidence="2 3">
    <name type="scientific">Gambusia affinis</name>
    <name type="common">Western mosquitofish</name>
    <name type="synonym">Heterandria affinis</name>
    <dbReference type="NCBI Taxonomy" id="33528"/>
    <lineage>
        <taxon>Eukaryota</taxon>
        <taxon>Metazoa</taxon>
        <taxon>Chordata</taxon>
        <taxon>Craniata</taxon>
        <taxon>Vertebrata</taxon>
        <taxon>Euteleostomi</taxon>
        <taxon>Actinopterygii</taxon>
        <taxon>Neopterygii</taxon>
        <taxon>Teleostei</taxon>
        <taxon>Neoteleostei</taxon>
        <taxon>Acanthomorphata</taxon>
        <taxon>Ovalentaria</taxon>
        <taxon>Atherinomorphae</taxon>
        <taxon>Cyprinodontiformes</taxon>
        <taxon>Poeciliidae</taxon>
        <taxon>Poeciliinae</taxon>
        <taxon>Gambusia</taxon>
    </lineage>
</organism>
<comment type="caution">
    <text evidence="2">The sequence shown here is derived from an EMBL/GenBank/DDBJ whole genome shotgun (WGS) entry which is preliminary data.</text>
</comment>
<evidence type="ECO:0000313" key="3">
    <source>
        <dbReference type="Proteomes" id="UP000250572"/>
    </source>
</evidence>
<keyword evidence="3" id="KW-1185">Reference proteome</keyword>
<accession>A0A315VGG0</accession>
<evidence type="ECO:0008006" key="4">
    <source>
        <dbReference type="Google" id="ProtNLM"/>
    </source>
</evidence>
<evidence type="ECO:0000313" key="2">
    <source>
        <dbReference type="EMBL" id="PWA18202.1"/>
    </source>
</evidence>
<dbReference type="PANTHER" id="PTHR22028:SF5">
    <property type="entry name" value="COILED-COIL DOMAIN-CONTAINING PROTEIN 191"/>
    <property type="match status" value="1"/>
</dbReference>
<dbReference type="Proteomes" id="UP000250572">
    <property type="component" value="Unassembled WGS sequence"/>
</dbReference>